<dbReference type="PANTHER" id="PTHR33321">
    <property type="match status" value="1"/>
</dbReference>
<keyword evidence="3" id="KW-1185">Reference proteome</keyword>
<feature type="region of interest" description="Disordered" evidence="1">
    <location>
        <begin position="1"/>
        <end position="64"/>
    </location>
</feature>
<feature type="compositionally biased region" description="Low complexity" evidence="1">
    <location>
        <begin position="19"/>
        <end position="41"/>
    </location>
</feature>
<comment type="caution">
    <text evidence="2">The sequence shown here is derived from an EMBL/GenBank/DDBJ whole genome shotgun (WGS) entry which is preliminary data.</text>
</comment>
<dbReference type="EMBL" id="WUBL01000020">
    <property type="protein sequence ID" value="KAF2970685.1"/>
    <property type="molecule type" value="Genomic_DNA"/>
</dbReference>
<dbReference type="AlphaFoldDB" id="A0A7C8IWB9"/>
<feature type="compositionally biased region" description="Pro residues" evidence="1">
    <location>
        <begin position="1"/>
        <end position="18"/>
    </location>
</feature>
<dbReference type="Pfam" id="PF04450">
    <property type="entry name" value="BSP"/>
    <property type="match status" value="1"/>
</dbReference>
<proteinExistence type="predicted"/>
<sequence>MVLVPLPPNTTPVPPPIFLPGMSPADSSSTEASAPAPTSLPGHTKEEETQSSGDKIASSVNGTAPSSAEAFLQPRLRLHLNDLTDDGTSIFLSSISPSSILPSAVSRVQKALYVHPTRGYHIPSTRSVTLIVRPMDGVAYTTGIDLDPEQHKEIHLSSRYVASISAERRGHEIEGVIVHELVHCYQYNGHGHAPGGLIEGIADWVRLGADLAPPHWRKGDEVNGKWDAGYQHTAYFLQYLEERFGEGTVRRLNEGLRTSKYEEKAFWTGILGRPVEQLWEDYKKHVDEEKGNES</sequence>
<reference evidence="2 3" key="1">
    <citation type="submission" date="2019-12" db="EMBL/GenBank/DDBJ databases">
        <title>Draft genome sequence of the ascomycete Xylaria multiplex DSM 110363.</title>
        <authorList>
            <person name="Buettner E."/>
            <person name="Kellner H."/>
        </authorList>
    </citation>
    <scope>NUCLEOTIDE SEQUENCE [LARGE SCALE GENOMIC DNA]</scope>
    <source>
        <strain evidence="2 3">DSM 110363</strain>
    </source>
</reference>
<dbReference type="InterPro" id="IPR007541">
    <property type="entry name" value="Uncharacterised_BSP"/>
</dbReference>
<evidence type="ECO:0000313" key="3">
    <source>
        <dbReference type="Proteomes" id="UP000481858"/>
    </source>
</evidence>
<dbReference type="Proteomes" id="UP000481858">
    <property type="component" value="Unassembled WGS sequence"/>
</dbReference>
<dbReference type="PANTHER" id="PTHR33321:SF12">
    <property type="entry name" value="PLANT BASIC SECRETORY PROTEIN (BSP) FAMILY PROTEIN"/>
    <property type="match status" value="1"/>
</dbReference>
<protein>
    <submittedName>
        <fullName evidence="2">Uncharacterized protein</fullName>
    </submittedName>
</protein>
<feature type="compositionally biased region" description="Polar residues" evidence="1">
    <location>
        <begin position="50"/>
        <end position="64"/>
    </location>
</feature>
<dbReference type="OrthoDB" id="891726at2759"/>
<evidence type="ECO:0000313" key="2">
    <source>
        <dbReference type="EMBL" id="KAF2970685.1"/>
    </source>
</evidence>
<organism evidence="2 3">
    <name type="scientific">Xylaria multiplex</name>
    <dbReference type="NCBI Taxonomy" id="323545"/>
    <lineage>
        <taxon>Eukaryota</taxon>
        <taxon>Fungi</taxon>
        <taxon>Dikarya</taxon>
        <taxon>Ascomycota</taxon>
        <taxon>Pezizomycotina</taxon>
        <taxon>Sordariomycetes</taxon>
        <taxon>Xylariomycetidae</taxon>
        <taxon>Xylariales</taxon>
        <taxon>Xylariaceae</taxon>
        <taxon>Xylaria</taxon>
    </lineage>
</organism>
<evidence type="ECO:0000256" key="1">
    <source>
        <dbReference type="SAM" id="MobiDB-lite"/>
    </source>
</evidence>
<name>A0A7C8IWB9_9PEZI</name>
<accession>A0A7C8IWB9</accession>
<gene>
    <name evidence="2" type="ORF">GQX73_g2933</name>
</gene>
<dbReference type="InParanoid" id="A0A7C8IWB9"/>